<evidence type="ECO:0000256" key="6">
    <source>
        <dbReference type="SAM" id="SignalP"/>
    </source>
</evidence>
<evidence type="ECO:0000256" key="2">
    <source>
        <dbReference type="ARBA" id="ARBA00022723"/>
    </source>
</evidence>
<sequence length="149" mass="15187">MTRTLAMSTSLSFLLSLTFPACGPAKSSAGSAPPTEAPDFAAQAKRGEALYGQHCARCHGASGEGGRGPALVGESALPQAPAGGERDVEFRTAADVYQWMKAHMPPGAPGSLGDPAYLEILAFDLQANKIDPGPAPITADSAATVTLHP</sequence>
<feature type="signal peptide" evidence="6">
    <location>
        <begin position="1"/>
        <end position="21"/>
    </location>
</feature>
<feature type="chain" id="PRO_5045229355" evidence="6">
    <location>
        <begin position="22"/>
        <end position="149"/>
    </location>
</feature>
<evidence type="ECO:0000313" key="9">
    <source>
        <dbReference type="Proteomes" id="UP001164459"/>
    </source>
</evidence>
<dbReference type="EMBL" id="CP114040">
    <property type="protein sequence ID" value="WAS92589.1"/>
    <property type="molecule type" value="Genomic_DNA"/>
</dbReference>
<accession>A0ABY7H0P0</accession>
<evidence type="ECO:0000256" key="5">
    <source>
        <dbReference type="SAM" id="MobiDB-lite"/>
    </source>
</evidence>
<dbReference type="PANTHER" id="PTHR35008">
    <property type="entry name" value="BLL4482 PROTEIN-RELATED"/>
    <property type="match status" value="1"/>
</dbReference>
<evidence type="ECO:0000256" key="4">
    <source>
        <dbReference type="PROSITE-ProRule" id="PRU00433"/>
    </source>
</evidence>
<dbReference type="InterPro" id="IPR051459">
    <property type="entry name" value="Cytochrome_c-type_DH"/>
</dbReference>
<feature type="region of interest" description="Disordered" evidence="5">
    <location>
        <begin position="62"/>
        <end position="87"/>
    </location>
</feature>
<organism evidence="8 9">
    <name type="scientific">Nannocystis punicea</name>
    <dbReference type="NCBI Taxonomy" id="2995304"/>
    <lineage>
        <taxon>Bacteria</taxon>
        <taxon>Pseudomonadati</taxon>
        <taxon>Myxococcota</taxon>
        <taxon>Polyangia</taxon>
        <taxon>Nannocystales</taxon>
        <taxon>Nannocystaceae</taxon>
        <taxon>Nannocystis</taxon>
    </lineage>
</organism>
<evidence type="ECO:0000256" key="3">
    <source>
        <dbReference type="ARBA" id="ARBA00023004"/>
    </source>
</evidence>
<dbReference type="RefSeq" id="WP_269034946.1">
    <property type="nucleotide sequence ID" value="NZ_CP114040.1"/>
</dbReference>
<protein>
    <submittedName>
        <fullName evidence="8">Cytochrome c</fullName>
    </submittedName>
</protein>
<dbReference type="Proteomes" id="UP001164459">
    <property type="component" value="Chromosome"/>
</dbReference>
<dbReference type="InterPro" id="IPR009056">
    <property type="entry name" value="Cyt_c-like_dom"/>
</dbReference>
<name>A0ABY7H0P0_9BACT</name>
<dbReference type="Gene3D" id="1.10.760.10">
    <property type="entry name" value="Cytochrome c-like domain"/>
    <property type="match status" value="1"/>
</dbReference>
<dbReference type="Pfam" id="PF13442">
    <property type="entry name" value="Cytochrome_CBB3"/>
    <property type="match status" value="1"/>
</dbReference>
<keyword evidence="9" id="KW-1185">Reference proteome</keyword>
<keyword evidence="2 4" id="KW-0479">Metal-binding</keyword>
<feature type="domain" description="Cytochrome c" evidence="7">
    <location>
        <begin position="42"/>
        <end position="128"/>
    </location>
</feature>
<proteinExistence type="predicted"/>
<evidence type="ECO:0000259" key="7">
    <source>
        <dbReference type="PROSITE" id="PS51007"/>
    </source>
</evidence>
<gene>
    <name evidence="8" type="ORF">O0S08_40940</name>
</gene>
<keyword evidence="6" id="KW-0732">Signal</keyword>
<keyword evidence="3 4" id="KW-0408">Iron</keyword>
<evidence type="ECO:0000313" key="8">
    <source>
        <dbReference type="EMBL" id="WAS92589.1"/>
    </source>
</evidence>
<dbReference type="PROSITE" id="PS51007">
    <property type="entry name" value="CYTC"/>
    <property type="match status" value="1"/>
</dbReference>
<dbReference type="InterPro" id="IPR036909">
    <property type="entry name" value="Cyt_c-like_dom_sf"/>
</dbReference>
<dbReference type="PANTHER" id="PTHR35008:SF8">
    <property type="entry name" value="ALCOHOL DEHYDROGENASE CYTOCHROME C SUBUNIT"/>
    <property type="match status" value="1"/>
</dbReference>
<keyword evidence="1 4" id="KW-0349">Heme</keyword>
<dbReference type="SUPFAM" id="SSF46626">
    <property type="entry name" value="Cytochrome c"/>
    <property type="match status" value="1"/>
</dbReference>
<evidence type="ECO:0000256" key="1">
    <source>
        <dbReference type="ARBA" id="ARBA00022617"/>
    </source>
</evidence>
<reference evidence="8" key="1">
    <citation type="submission" date="2022-11" db="EMBL/GenBank/DDBJ databases">
        <title>Minimal conservation of predation-associated metabolite biosynthetic gene clusters underscores biosynthetic potential of Myxococcota including descriptions for ten novel species: Archangium lansinium sp. nov., Myxococcus landrumus sp. nov., Nannocystis bai.</title>
        <authorList>
            <person name="Ahearne A."/>
            <person name="Stevens C."/>
            <person name="Dowd S."/>
        </authorList>
    </citation>
    <scope>NUCLEOTIDE SEQUENCE</scope>
    <source>
        <strain evidence="8">Fl3</strain>
    </source>
</reference>